<accession>A0ACD1IGG9</accession>
<reference evidence="1" key="1">
    <citation type="submission" date="2018-02" db="EMBL/GenBank/DDBJ databases">
        <title>The genomes of Aspergillus section Nigri reveals drivers in fungal speciation.</title>
        <authorList>
            <consortium name="DOE Joint Genome Institute"/>
            <person name="Vesth T.C."/>
            <person name="Nybo J."/>
            <person name="Theobald S."/>
            <person name="Brandl J."/>
            <person name="Frisvad J.C."/>
            <person name="Nielsen K.F."/>
            <person name="Lyhne E.K."/>
            <person name="Kogle M.E."/>
            <person name="Kuo A."/>
            <person name="Riley R."/>
            <person name="Clum A."/>
            <person name="Nolan M."/>
            <person name="Lipzen A."/>
            <person name="Salamov A."/>
            <person name="Henrissat B."/>
            <person name="Wiebenga A."/>
            <person name="De vries R.P."/>
            <person name="Grigoriev I.V."/>
            <person name="Mortensen U.H."/>
            <person name="Andersen M.R."/>
            <person name="Baker S.E."/>
        </authorList>
    </citation>
    <scope>NUCLEOTIDE SEQUENCE</scope>
    <source>
        <strain evidence="1">CBS 115574</strain>
    </source>
</reference>
<sequence length="2486" mass="274641">MLRTGKISGQKLVYGVSTRKLSNANHTRGPTITPRLCPHILHEKGTVIGSSCRFPGGINSPSALWNLLKSPKDLLKPIPRERFDTRGFYHPDSLHHGTTNVKDCYLLEQDPGVFDAEFFGISPAEATSMDPQQRIMLEVVYEAIESAGYSIDDIRGTDTGVFVACMWSDYADIQQADMDTIPQHSATGTARSILSNRISHFFDLKGPSMTIDTACSSSLVAIHQAMQSLRNGESRMAIVAGANLILRQEAFISESNMNMLSPHGRSKMWAADADGYGRGEGFSAVLLKLDRNATADGDHVECVVRETGVNHDGHTRGITVPSSKSQESLIKSTYVKAGLDLSRESDQCQYFEAHGTGTPAGDPIEAEAIFNSLIRGRPRENPLRVGSIKTIIGHLEGCAGLAGLLKASLSLQNAAIPPNLHLTTLNPRVAPFYKLLKVPTQLESWPNHQHLSIRRASVNSFGFGGTNAHVILESASDRSASRVYSAPAGPLVVSAASPSSLRANVQSLHGYIQSMDEINLNDLTYTLQRRTTLPFLTSFPGGSRTELIKQMASWTTTEAAGDKGGVSSSQAIKTSIWGIFTGQGAHWVGMARILVHNCMVFRETIDALDEVLRALRDPPKWTLIDELIGAKDRNSVGLKSAAILQPLCTAIQLGLLALLRHAGIEFDTIIGHSSGEIAAAYAAGCISRDDAIRISFYRGLHGTSTEKDGAMAAIKLSPAAVFEIIEGLSLSSHVCIAAYNSQESVTVSGDTMAIDLLISVATAANIAAKKLTVDIAYHSSHMENGVQPYLDSLHDSNLAYSPCRPRCLWVSTVTGKPMGSDIDSLHSTYWAENLVKPVQFKQAIESALIERGRPGIVLEVGPHHTLKGPVLETIDKLHRRSVPYTSLLKRDTDDIQCFSGALGCVWEHCGSSAVDFVGYLEAFSDKPQTKVLKALPPYSWDHEKIYWHESRLSEQHRTRSNPPHDLLGVIVPTMFDDGKVFRNIIHLSEMPWLKGHRFQGEVVLPAAAYVSAALEAVTVEFKNREVGSVEIRNAIIHHAVRLEEDSAGVELVSAFDVVHDEDDSPRGTIFVISFSCHTAAIRTGFPAKKVFSCELSVIIGHSWLDQSDEPGAMITPSSMADVGIESVYSNLRLVGLEYADLFRCLASASRDMPYASASIIAPTSSSLLHTTILDACFQTTISAYSPSALSAFWSPFLPRSIGRIHANFQFLKQHACSGESLRINANITDSSSASIHADVGLYHESTGRVLLHMEDVTLAPLSHRSADQDKIMFWQETWREDTMSGSLIQPFPREGRREQERLELMDVMERLAYWFLRSLRNNISPDQVDTMPWHKKLLFEFAGRVVETGLSADTPSYRPEWKHDSFEQIEPLLQGFVHTVDLQILLAAGQSLVPIMRGEVDALSVVMKNDLLSRFYRDAVTLEGLNSAFSKLVKPICHKFPQSRILEIGAGTGGTTGPVLDTVYNACVSYTYTDISSAFFESAQSAFAQYGDKMEFKVLDIEKDVEMQNYEEESFHLIIAANVFHATKSLSNTIRNVRRLLAPGGYLVFGEVTTKRLHHFTTFGTLPGWWLGFDEGRQDGPTIGPAEWDRLLQENGFSGIDRIMFDTQDIRSHTHSVIVTQATSIEIDILRQPLKFQLDVCRTLQGILIVGGRTLRTKRLLDHIIGSLAPSLVKVTVVGSLELLYAGEQKGGSKTETMVLYMGDLDGPLLENFTAPKLLLLQRFLNEYSDILYITDGSSPFSKMMTGIARSVDMELSKRRLHMVTLDCPTGSNQESQNVLVLFLQFIFTKHLLNRATNLILSDESELVLHNDSVMIPRLVPDQCANNRFNSANREIIIERHYPDIHGRRLQLDSKRRLKEKDIKTVDPVSGNVRIRVLRSMHPAVKVYASYLYLCVGIRLVDNKACIAFVDQAATIVDVPEELLFACEYPASEWNDLLSMLLVRLISRQGMEMLCPGGCICFHDPDLQAISIIRKRAEENGLQVLFTTTRSGGEQASDTIVITPLTTCRKLTSRLPRNLDLFLDLSEKGSNSVLTTRLRSCLPTNTRQVDFSWFFQVESTCNENDSSALGAFKIDAVPLSHLEKSSFKKQIVDWTLHCSVSVLVQPIQCTVSLYDPRKTYVFVGLSGDLGHLLCRRMAEDGARYFVLCSRQPTVTPELTNDLERLQCTIKTYSLDVTDLQAVRCMHTELSKSMPAIGGVLHGAMVMSDSLWSNMTFDEYQKVFAPKAQGAIYLDRIFQEDTIDFFVLVSSAIGIIGNPGQANYAAANVFLHALANERRKRGLVASVVALSAVGGIGYFARSGRQVQSQIERLNIEVIPESEIYPIFAESIGRSKHSESRHSCEVITGLRRIEDSAPEHTRPEWYSKPRFSHLIVPGKGSHQNTGQVGRDTSVRAQLSRSERKKDAEEITLEGLQLRLAHMLQRPVTTIDPLASPVSLGIDSLMAVHIRTWFLQELESDIPVLRILGDVSIAEICNQALAISPVIGE</sequence>
<keyword evidence="2" id="KW-1185">Reference proteome</keyword>
<evidence type="ECO:0000313" key="1">
    <source>
        <dbReference type="EMBL" id="RAK89718.1"/>
    </source>
</evidence>
<dbReference type="Proteomes" id="UP000249748">
    <property type="component" value="Unassembled WGS sequence"/>
</dbReference>
<proteinExistence type="predicted"/>
<dbReference type="EMBL" id="KZ824546">
    <property type="protein sequence ID" value="RAK89718.1"/>
    <property type="molecule type" value="Genomic_DNA"/>
</dbReference>
<protein>
    <submittedName>
        <fullName evidence="1">Ketoacyl-synt-domain-containing protein</fullName>
    </submittedName>
</protein>
<evidence type="ECO:0000313" key="2">
    <source>
        <dbReference type="Proteomes" id="UP000249748"/>
    </source>
</evidence>
<organism evidence="1 2">
    <name type="scientific">Aspergillus costaricaensis CBS 115574</name>
    <dbReference type="NCBI Taxonomy" id="1448317"/>
    <lineage>
        <taxon>Eukaryota</taxon>
        <taxon>Fungi</taxon>
        <taxon>Dikarya</taxon>
        <taxon>Ascomycota</taxon>
        <taxon>Pezizomycotina</taxon>
        <taxon>Eurotiomycetes</taxon>
        <taxon>Eurotiomycetidae</taxon>
        <taxon>Eurotiales</taxon>
        <taxon>Aspergillaceae</taxon>
        <taxon>Aspergillus</taxon>
        <taxon>Aspergillus subgen. Circumdati</taxon>
    </lineage>
</organism>
<name>A0ACD1IGG9_9EURO</name>
<gene>
    <name evidence="1" type="ORF">BO79DRAFT_263207</name>
</gene>